<proteinExistence type="predicted"/>
<dbReference type="EMBL" id="KN847050">
    <property type="protein sequence ID" value="KIW22069.1"/>
    <property type="molecule type" value="Genomic_DNA"/>
</dbReference>
<organism evidence="1 2">
    <name type="scientific">Cladophialophora immunda</name>
    <dbReference type="NCBI Taxonomy" id="569365"/>
    <lineage>
        <taxon>Eukaryota</taxon>
        <taxon>Fungi</taxon>
        <taxon>Dikarya</taxon>
        <taxon>Ascomycota</taxon>
        <taxon>Pezizomycotina</taxon>
        <taxon>Eurotiomycetes</taxon>
        <taxon>Chaetothyriomycetidae</taxon>
        <taxon>Chaetothyriales</taxon>
        <taxon>Herpotrichiellaceae</taxon>
        <taxon>Cladophialophora</taxon>
    </lineage>
</organism>
<protein>
    <submittedName>
        <fullName evidence="1">Uncharacterized protein</fullName>
    </submittedName>
</protein>
<dbReference type="RefSeq" id="XP_016242285.1">
    <property type="nucleotide sequence ID" value="XM_016400065.1"/>
</dbReference>
<evidence type="ECO:0000313" key="1">
    <source>
        <dbReference type="EMBL" id="KIW22069.1"/>
    </source>
</evidence>
<evidence type="ECO:0000313" key="2">
    <source>
        <dbReference type="Proteomes" id="UP000054466"/>
    </source>
</evidence>
<accession>A0A0D2CEV8</accession>
<dbReference type="GeneID" id="27351726"/>
<gene>
    <name evidence="1" type="ORF">PV07_12532</name>
</gene>
<dbReference type="VEuPathDB" id="FungiDB:PV07_12532"/>
<dbReference type="Proteomes" id="UP000054466">
    <property type="component" value="Unassembled WGS sequence"/>
</dbReference>
<dbReference type="HOGENOM" id="CLU_1660543_0_0_1"/>
<keyword evidence="2" id="KW-1185">Reference proteome</keyword>
<reference evidence="1 2" key="1">
    <citation type="submission" date="2015-01" db="EMBL/GenBank/DDBJ databases">
        <title>The Genome Sequence of Cladophialophora immunda CBS83496.</title>
        <authorList>
            <consortium name="The Broad Institute Genomics Platform"/>
            <person name="Cuomo C."/>
            <person name="de Hoog S."/>
            <person name="Gorbushina A."/>
            <person name="Stielow B."/>
            <person name="Teixiera M."/>
            <person name="Abouelleil A."/>
            <person name="Chapman S.B."/>
            <person name="Priest M."/>
            <person name="Young S.K."/>
            <person name="Wortman J."/>
            <person name="Nusbaum C."/>
            <person name="Birren B."/>
        </authorList>
    </citation>
    <scope>NUCLEOTIDE SEQUENCE [LARGE SCALE GENOMIC DNA]</scope>
    <source>
        <strain evidence="1 2">CBS 83496</strain>
    </source>
</reference>
<name>A0A0D2CEV8_9EURO</name>
<sequence>MSTIEAQRVHRDELVFAMFTHAIEGCRPGDNKWMLVKDIISMGNSMGLGPAVMTFDVMLRNNGLEISDQCRLEVRDESLLQTETKDDLPTGYPSGEVLLKIYCLLAHFKPDFAKAAERTGRSAEGVREQYESIIGRLGNDIDEGALESYDDNRERNPMA</sequence>
<dbReference type="AlphaFoldDB" id="A0A0D2CEV8"/>